<feature type="chain" id="PRO_5026742336" evidence="2">
    <location>
        <begin position="22"/>
        <end position="370"/>
    </location>
</feature>
<evidence type="ECO:0000259" key="3">
    <source>
        <dbReference type="Pfam" id="PF18962"/>
    </source>
</evidence>
<dbReference type="RefSeq" id="WP_160632527.1">
    <property type="nucleotide sequence ID" value="NZ_WWNE01000005.1"/>
</dbReference>
<proteinExistence type="predicted"/>
<comment type="caution">
    <text evidence="4">The sequence shown here is derived from an EMBL/GenBank/DDBJ whole genome shotgun (WGS) entry which is preliminary data.</text>
</comment>
<organism evidence="4 5">
    <name type="scientific">Acidiluteibacter ferrifornacis</name>
    <dbReference type="NCBI Taxonomy" id="2692424"/>
    <lineage>
        <taxon>Bacteria</taxon>
        <taxon>Pseudomonadati</taxon>
        <taxon>Bacteroidota</taxon>
        <taxon>Flavobacteriia</taxon>
        <taxon>Flavobacteriales</taxon>
        <taxon>Cryomorphaceae</taxon>
        <taxon>Acidiluteibacter</taxon>
    </lineage>
</organism>
<feature type="signal peptide" evidence="2">
    <location>
        <begin position="1"/>
        <end position="21"/>
    </location>
</feature>
<dbReference type="Proteomes" id="UP000470771">
    <property type="component" value="Unassembled WGS sequence"/>
</dbReference>
<evidence type="ECO:0000313" key="4">
    <source>
        <dbReference type="EMBL" id="NBG65575.1"/>
    </source>
</evidence>
<dbReference type="EMBL" id="WWNE01000005">
    <property type="protein sequence ID" value="NBG65575.1"/>
    <property type="molecule type" value="Genomic_DNA"/>
</dbReference>
<keyword evidence="5" id="KW-1185">Reference proteome</keyword>
<gene>
    <name evidence="4" type="ORF">GQN54_05570</name>
</gene>
<feature type="domain" description="Secretion system C-terminal sorting" evidence="3">
    <location>
        <begin position="297"/>
        <end position="369"/>
    </location>
</feature>
<dbReference type="Pfam" id="PF18962">
    <property type="entry name" value="Por_Secre_tail"/>
    <property type="match status" value="1"/>
</dbReference>
<accession>A0A6N9NLY4</accession>
<reference evidence="4 5" key="1">
    <citation type="submission" date="2019-12" db="EMBL/GenBank/DDBJ databases">
        <authorList>
            <person name="Zhao J."/>
        </authorList>
    </citation>
    <scope>NUCLEOTIDE SEQUENCE [LARGE SCALE GENOMIC DNA]</scope>
    <source>
        <strain evidence="4 5">S-15</strain>
    </source>
</reference>
<protein>
    <submittedName>
        <fullName evidence="4">T9SS type A sorting domain-containing protein</fullName>
    </submittedName>
</protein>
<sequence length="370" mass="40933">MKKFVLPFSIFILLGPSLISADLLSTSEHIPSSISADATIGVLDWANPVNACLSDNTYASATTLVLGAKTKYMKATGFGFSIPLTATITGIEVVIEKGASGVLQKVRDESIRIVKEGNIVGNDLAKSDIWRFSDSKHTHGSSSEKWGTDWTAEDINHPNFGIAISVNLSGISVLPSARIDYVSIKVYYNNPLPIKMVAFELNKHFDQAVQLRWTTSAEINNDFFEVQRSKDGVNWMKREELKGAGNSSQLVQYSFHDKVDFSGWVYYRIKQVDFDGAFEYSDTKAIEINTNTYLNTIYPNPSIGRINIPIDEKVGIIKIYNSSGRLILKEIVSQSSLVSIDIGDSSKGLHIAQLESSNGELLFKEKFVIQ</sequence>
<dbReference type="InterPro" id="IPR026444">
    <property type="entry name" value="Secre_tail"/>
</dbReference>
<name>A0A6N9NLY4_9FLAO</name>
<keyword evidence="1 2" id="KW-0732">Signal</keyword>
<dbReference type="AlphaFoldDB" id="A0A6N9NLY4"/>
<evidence type="ECO:0000256" key="1">
    <source>
        <dbReference type="ARBA" id="ARBA00022729"/>
    </source>
</evidence>
<evidence type="ECO:0000313" key="5">
    <source>
        <dbReference type="Proteomes" id="UP000470771"/>
    </source>
</evidence>
<dbReference type="NCBIfam" id="TIGR04183">
    <property type="entry name" value="Por_Secre_tail"/>
    <property type="match status" value="1"/>
</dbReference>
<evidence type="ECO:0000256" key="2">
    <source>
        <dbReference type="SAM" id="SignalP"/>
    </source>
</evidence>